<comment type="function">
    <text evidence="32">Transmembrane protein gp41: Acts as a class I viral fusion protein. Under the current model, the protein has at least 3 conformational states: pre-fusion native state, pre-hairpin intermediate state, and post-fusion hairpin state. During fusion of viral and target intracellular membranes, the coiled coil regions (heptad repeats) assume a trimer-of-hairpins structure, positioning the fusion peptide in close proximity to the C-terminal region of the ectodomain. The formation of this structure appears to drive apposition and subsequent fusion of viral and target cell membranes. Complete fusion occurs in host cell endosomes and is dynamin-dependent, however some lipid transfer might occur at the plasma membrane. The virus undergoes clathrin-dependent internalization long before endosomal fusion, thus minimizing the surface exposure of conserved viral epitopes during fusion and reducing the efficacy of inhibitors targeting these epitopes. Membranes fusion leads to delivery of the nucleocapsid into the cytoplasm.</text>
</comment>
<evidence type="ECO:0000256" key="33">
    <source>
        <dbReference type="RuleBase" id="RU363095"/>
    </source>
</evidence>
<keyword evidence="28 32" id="KW-0325">Glycoprotein</keyword>
<keyword evidence="7 32" id="KW-1168">Fusion of virus membrane with host membrane</keyword>
<evidence type="ECO:0000256" key="23">
    <source>
        <dbReference type="ARBA" id="ARBA00023046"/>
    </source>
</evidence>
<feature type="region of interest" description="V2" evidence="32">
    <location>
        <begin position="160"/>
        <end position="199"/>
    </location>
</feature>
<keyword evidence="25 32" id="KW-0472">Membrane</keyword>
<evidence type="ECO:0000256" key="24">
    <source>
        <dbReference type="ARBA" id="ARBA00023054"/>
    </source>
</evidence>
<keyword evidence="16 32" id="KW-0732">Signal</keyword>
<keyword evidence="12 32" id="KW-1162">Viral penetration into host cytoplasm</keyword>
<evidence type="ECO:0000256" key="2">
    <source>
        <dbReference type="ARBA" id="ARBA00004433"/>
    </source>
</evidence>
<keyword evidence="24 32" id="KW-0175">Coiled coil</keyword>
<feature type="disulfide bond" evidence="32">
    <location>
        <begin position="231"/>
        <end position="242"/>
    </location>
</feature>
<evidence type="ECO:0000259" key="35">
    <source>
        <dbReference type="Pfam" id="PF00516"/>
    </source>
</evidence>
<organism evidence="37 38">
    <name type="scientific">Human immunodeficiency virus type 1</name>
    <name type="common">HIV-1</name>
    <dbReference type="NCBI Taxonomy" id="11676"/>
    <lineage>
        <taxon>Viruses</taxon>
        <taxon>Riboviria</taxon>
        <taxon>Pararnavirae</taxon>
        <taxon>Artverviricota</taxon>
        <taxon>Revtraviricetes</taxon>
        <taxon>Ortervirales</taxon>
        <taxon>Retroviridae</taxon>
        <taxon>Orthoretrovirinae</taxon>
        <taxon>Lentivirus</taxon>
        <taxon>Lentivirus humimdef1</taxon>
    </lineage>
</organism>
<feature type="lipid moiety-binding region" description="S-palmitoyl cysteine; by host" evidence="32">
    <location>
        <position position="755"/>
    </location>
</feature>
<evidence type="ECO:0000256" key="20">
    <source>
        <dbReference type="ARBA" id="ARBA00022879"/>
    </source>
</evidence>
<evidence type="ECO:0000256" key="19">
    <source>
        <dbReference type="ARBA" id="ARBA00022870"/>
    </source>
</evidence>
<evidence type="ECO:0000256" key="29">
    <source>
        <dbReference type="ARBA" id="ARBA00023280"/>
    </source>
</evidence>
<comment type="similarity">
    <text evidence="32">Belongs to the HIV-1 env protein family.</text>
</comment>
<keyword evidence="11 32" id="KW-0945">Host-virus interaction</keyword>
<keyword evidence="29 32" id="KW-0899">Viral immunoevasion</keyword>
<feature type="region of interest" description="Fusion peptide" evidence="32">
    <location>
        <begin position="503"/>
        <end position="523"/>
    </location>
</feature>
<dbReference type="Pfam" id="PF00516">
    <property type="entry name" value="GP120"/>
    <property type="match status" value="1"/>
</dbReference>
<evidence type="ECO:0000256" key="28">
    <source>
        <dbReference type="ARBA" id="ARBA00023180"/>
    </source>
</evidence>
<evidence type="ECO:0000256" key="21">
    <source>
        <dbReference type="ARBA" id="ARBA00022890"/>
    </source>
</evidence>
<keyword evidence="18 32" id="KW-0946">Virion</keyword>
<evidence type="ECO:0000259" key="36">
    <source>
        <dbReference type="Pfam" id="PF00517"/>
    </source>
</evidence>
<keyword evidence="20 32" id="KW-0261">Viral envelope protein</keyword>
<evidence type="ECO:0000313" key="37">
    <source>
        <dbReference type="EMBL" id="AFQ61558.1"/>
    </source>
</evidence>
<accession>T1PSV7</accession>
<feature type="domain" description="Retroviral envelope protein GP41-like" evidence="36">
    <location>
        <begin position="521"/>
        <end position="712"/>
    </location>
</feature>
<comment type="subcellular location">
    <molecule>Surface protein gp120</molecule>
    <subcellularLocation>
        <location evidence="32">Virion membrane</location>
        <topology evidence="32">Peripheral membrane protein</topology>
    </subcellularLocation>
    <subcellularLocation>
        <location evidence="32">Host cell membrane</location>
        <topology evidence="32">Peripheral membrane protein</topology>
    </subcellularLocation>
    <subcellularLocation>
        <location evidence="32">Host endosome membrane</location>
        <topology evidence="32">Single-pass type I membrane protein</topology>
    </subcellularLocation>
    <text evidence="32">The surface protein is not anchored to the viral envelope, but associates with the extravirion surface through its binding to TM. It is probably concentrated at the site of budding and incorporated into the virions possibly by contacts between the cytoplasmic tail of Env and the N-terminus of Gag.</text>
</comment>
<dbReference type="SUPFAM" id="SSF58069">
    <property type="entry name" value="Virus ectodomain"/>
    <property type="match status" value="1"/>
</dbReference>
<feature type="compositionally biased region" description="Basic and acidic residues" evidence="34">
    <location>
        <begin position="714"/>
        <end position="723"/>
    </location>
</feature>
<feature type="disulfide bond" evidence="32">
    <location>
        <begin position="221"/>
        <end position="250"/>
    </location>
</feature>
<comment type="domain">
    <text evidence="32 33">The 17 amino acids long immunosuppressive region is present in many retroviral envelope proteins. Synthetic peptides derived from this relatively conserved sequence inhibit immune function in vitro and in vivo.</text>
</comment>
<evidence type="ECO:0000256" key="27">
    <source>
        <dbReference type="ARBA" id="ARBA00023157"/>
    </source>
</evidence>
<dbReference type="InterPro" id="IPR000328">
    <property type="entry name" value="GP41-like"/>
</dbReference>
<evidence type="ECO:0000256" key="30">
    <source>
        <dbReference type="ARBA" id="ARBA00023288"/>
    </source>
</evidence>
<evidence type="ECO:0000256" key="15">
    <source>
        <dbReference type="ARBA" id="ARBA00022703"/>
    </source>
</evidence>
<feature type="disulfide bond" evidence="32">
    <location>
        <begin position="53"/>
        <end position="73"/>
    </location>
</feature>
<evidence type="ECO:0000313" key="38">
    <source>
        <dbReference type="Proteomes" id="UP000156203"/>
    </source>
</evidence>
<evidence type="ECO:0000256" key="14">
    <source>
        <dbReference type="ARBA" id="ARBA00022692"/>
    </source>
</evidence>
<keyword evidence="23 32" id="KW-1039">Host endosome</keyword>
<evidence type="ECO:0000256" key="32">
    <source>
        <dbReference type="HAMAP-Rule" id="MF_04083"/>
    </source>
</evidence>
<evidence type="ECO:0000256" key="3">
    <source>
        <dbReference type="ARBA" id="ARBA00004505"/>
    </source>
</evidence>
<dbReference type="GO" id="GO:0019062">
    <property type="term" value="P:virion attachment to host cell"/>
    <property type="evidence" value="ECO:0007669"/>
    <property type="project" value="UniProtKB-UniRule"/>
</dbReference>
<keyword evidence="21 32" id="KW-1164">Virus endocytosis by host</keyword>
<evidence type="ECO:0000256" key="16">
    <source>
        <dbReference type="ARBA" id="ARBA00022729"/>
    </source>
</evidence>
<feature type="region of interest" description="CD4-binding loop" evidence="32">
    <location>
        <begin position="364"/>
        <end position="374"/>
    </location>
</feature>
<sequence length="854" mass="96632">MRVKGIQMNWLNLWKWGTLIIGLVITCSASDNLWVTVYYGVPVWRDADTTLFCASDANAQETEVHNVWATHACVPTDPNPQEILLVNVTENFNMWKNSMAEQMQEDVISLWDESLKPCVKLTPLCVTLNCTNAKLGNNMTTVNNNNTYKIGNITDEVKNCTFNMTTEIRDKKQQVHALFYKLDIVEMEENSSEYRLINCNTSVIKQACPKISFDPIPIHYCSPAGYAILKCNDKKFNGTGPCKNVSSVQCTHGIKPVVSTQLLLNGSLAEEEIIIRSENLTNNAKTIIVHLNKSVEINCTRPSNNTRTSVRIGPGQVFYTTGDIIGDIRKAYCEINGTEWSETLKQVTAKLKEHFNKTIIFQPPSGGDLEITMHHFICRGEFFYCNTTKLFNSTENETREGLNGTIILPCRIKQIVNMWQGAGQAMYAPPISGNINCLSNITGILLTRDGGNNTNNETFRPGGGNIKDNWRSELYKYKVIQIEPLGIAPTRAKRRVVDREKRAVGIGAMIFGFLGAAGSTMGAASITLTVQARQLLSGIVQQQSNLLRAIQAQQHLLQLTVWGIKQLQARVLAVERYLNDQKFLGLWGCSGKIICTTNVPWNSTWSNKSVEDIWNNMTWTEWEREVSNYTDKIYELLTESQNQQDRNEKDLLELDKWASLWNWFDITNWLWYIKIFIMIVGGLIGLRIIFAVLSIINRVRQGYSPLSFQTPSHHQREPDRPGGIEEEGGEQGRDRSVRLVSGFLALIWDDLRSLCLFSYHRLRDFISIAARTVELLGHSSLKGLRRGWEGLKYLGNLLLYWGQELKISAISLLDTIAIAVAGWTDRVIEVAQRALRAVLHIPRRIRQGFERALL</sequence>
<keyword evidence="26 32" id="KW-0564">Palmitate</keyword>
<feature type="region of interest" description="Immunosuppression" evidence="32">
    <location>
        <begin position="565"/>
        <end position="583"/>
    </location>
</feature>
<dbReference type="InterPro" id="IPR037527">
    <property type="entry name" value="Gp160"/>
</dbReference>
<dbReference type="EMBL" id="JX112853">
    <property type="protein sequence ID" value="AFQ61558.1"/>
    <property type="molecule type" value="Genomic_DNA"/>
</dbReference>
<dbReference type="GO" id="GO:0052031">
    <property type="term" value="P:symbiont-mediated perturbation of host defense response"/>
    <property type="evidence" value="ECO:0007669"/>
    <property type="project" value="UniProtKB-UniRule"/>
</dbReference>
<feature type="short sequence motif" description="YXXL motif; contains endocytosis signal" evidence="32">
    <location>
        <begin position="703"/>
        <end position="706"/>
    </location>
</feature>
<comment type="caution">
    <text evidence="32 33">Lacks conserved residue(s) required for the propagation of feature annotation.</text>
</comment>
<evidence type="ECO:0000256" key="6">
    <source>
        <dbReference type="ARBA" id="ARBA00004650"/>
    </source>
</evidence>
<keyword evidence="15 32" id="KW-0053">Apoptosis</keyword>
<dbReference type="GO" id="GO:0055036">
    <property type="term" value="C:virion membrane"/>
    <property type="evidence" value="ECO:0007669"/>
    <property type="project" value="UniProtKB-SubCell"/>
</dbReference>
<feature type="short sequence motif" description="Di-leucine internalization motif" evidence="32">
    <location>
        <begin position="853"/>
        <end position="854"/>
    </location>
</feature>
<dbReference type="SUPFAM" id="SSF56502">
    <property type="entry name" value="gp120 core"/>
    <property type="match status" value="2"/>
</dbReference>
<keyword evidence="17 32" id="KW-1161">Viral attachment to host cell</keyword>
<evidence type="ECO:0000256" key="34">
    <source>
        <dbReference type="SAM" id="MobiDB-lite"/>
    </source>
</evidence>
<keyword evidence="19 32" id="KW-1043">Host membrane</keyword>
<evidence type="ECO:0000256" key="9">
    <source>
        <dbReference type="ARBA" id="ARBA00022511"/>
    </source>
</evidence>
<evidence type="ECO:0000256" key="22">
    <source>
        <dbReference type="ARBA" id="ARBA00022989"/>
    </source>
</evidence>
<feature type="domain" description="Human immunodeficiency virus 1 envelope glycoprotein Gp120" evidence="35">
    <location>
        <begin position="33"/>
        <end position="502"/>
    </location>
</feature>
<dbReference type="GO" id="GO:0019082">
    <property type="term" value="P:viral protein processing"/>
    <property type="evidence" value="ECO:0007669"/>
    <property type="project" value="UniProtKB-UniRule"/>
</dbReference>
<keyword evidence="8 32" id="KW-1170">Fusion of virus membrane with host endosomal membrane</keyword>
<keyword evidence="9 32" id="KW-1032">Host cell membrane</keyword>
<dbReference type="Pfam" id="PF00517">
    <property type="entry name" value="GP41"/>
    <property type="match status" value="1"/>
</dbReference>
<evidence type="ECO:0000256" key="13">
    <source>
        <dbReference type="ARBA" id="ARBA00022685"/>
    </source>
</evidence>
<feature type="region of interest" description="MPER; binding to GalCer" evidence="32">
    <location>
        <begin position="653"/>
        <end position="674"/>
    </location>
</feature>
<name>T1PSV7_HV1</name>
<keyword evidence="22 32" id="KW-1133">Transmembrane helix</keyword>
<gene>
    <name evidence="32 37" type="primary">env</name>
</gene>
<comment type="subcellular location">
    <molecule>Transmembrane protein gp41</molecule>
    <subcellularLocation>
        <location evidence="32">Virion membrane</location>
        <topology evidence="32">Single-pass type I membrane protein</topology>
    </subcellularLocation>
    <subcellularLocation>
        <location evidence="32">Host cell membrane</location>
        <topology evidence="32">Single-pass type I membrane protein</topology>
    </subcellularLocation>
    <subcellularLocation>
        <location evidence="32">Host endosome membrane</location>
        <topology evidence="32">Single-pass type I membrane protein</topology>
    </subcellularLocation>
    <text evidence="32">It is probably concentrated at the site of budding and incorporated into the virions possibly by contacts between the cytoplasmic tail of Env and the N-terminus of Gag.</text>
</comment>
<feature type="chain" id="PRO_5023481273" description="Envelope glycoprotein gp160" evidence="32">
    <location>
        <begin position="32"/>
        <end position="854"/>
    </location>
</feature>
<comment type="PTM">
    <text evidence="32">Palmitoylation of the transmembrane protein and of Env polyprotein (prior to its proteolytic cleavage) is essential for their association with host cell membrane lipid rafts. Palmitoylation is therefore required for envelope trafficking to classical lipid rafts, but not for viral replication.</text>
</comment>
<dbReference type="GO" id="GO:0044175">
    <property type="term" value="C:host cell endosome membrane"/>
    <property type="evidence" value="ECO:0007669"/>
    <property type="project" value="UniProtKB-SubCell"/>
</dbReference>
<dbReference type="GO" id="GO:1903911">
    <property type="term" value="P:positive regulation of receptor clustering"/>
    <property type="evidence" value="ECO:0007669"/>
    <property type="project" value="UniProtKB-UniRule"/>
</dbReference>
<dbReference type="Gene3D" id="1.10.287.210">
    <property type="match status" value="1"/>
</dbReference>
<evidence type="ECO:0000256" key="26">
    <source>
        <dbReference type="ARBA" id="ARBA00023139"/>
    </source>
</evidence>
<dbReference type="FunFam" id="2.170.40.20:FF:000003">
    <property type="entry name" value="Envelope glycoprotein gp160"/>
    <property type="match status" value="1"/>
</dbReference>
<keyword evidence="13 32" id="KW-0165">Cleavage on pair of basic residues</keyword>
<reference evidence="37 38" key="1">
    <citation type="journal article" date="2013" name="AIDS">
        <title>The rapidly expanding CRF01_AE epidemic in China is driven by multiple lineages of HIV-1 viruses introduced in the 1990s.</title>
        <authorList>
            <person name="Feng Y."/>
            <person name="He X."/>
            <person name="Hsi J.H."/>
            <person name="Li F."/>
            <person name="Li X."/>
            <person name="Wang Q."/>
            <person name="Ruan Y."/>
            <person name="Xing H."/>
            <person name="Lam T.T."/>
            <person name="Pybus O.G."/>
            <person name="Takebe Y."/>
            <person name="Shao Y."/>
        </authorList>
    </citation>
    <scope>NUCLEOTIDE SEQUENCE [LARGE SCALE GENOMIC DNA]</scope>
    <source>
        <strain evidence="37">JS071101</strain>
    </source>
</reference>
<dbReference type="GO" id="GO:0039654">
    <property type="term" value="P:fusion of virus membrane with host endosome membrane"/>
    <property type="evidence" value="ECO:0007669"/>
    <property type="project" value="UniProtKB-UniRule"/>
</dbReference>
<feature type="topological domain" description="Cytoplasmic" evidence="32">
    <location>
        <begin position="697"/>
        <end position="854"/>
    </location>
</feature>
<feature type="region of interest" description="Disordered" evidence="34">
    <location>
        <begin position="707"/>
        <end position="733"/>
    </location>
</feature>
<dbReference type="GO" id="GO:0016020">
    <property type="term" value="C:membrane"/>
    <property type="evidence" value="ECO:0007669"/>
    <property type="project" value="UniProtKB-UniRule"/>
</dbReference>
<dbReference type="InterPro" id="IPR036377">
    <property type="entry name" value="Gp120_core_sf"/>
</dbReference>
<comment type="domain">
    <text evidence="32">The CD4-binding region is targeted by the antibody b12.</text>
</comment>
<keyword evidence="14 32" id="KW-0812">Transmembrane</keyword>
<dbReference type="CDD" id="cd09909">
    <property type="entry name" value="HIV-1-like_HR1-HR2"/>
    <property type="match status" value="1"/>
</dbReference>
<feature type="transmembrane region" description="Helical" evidence="33">
    <location>
        <begin position="503"/>
        <end position="526"/>
    </location>
</feature>
<keyword evidence="27 32" id="KW-1015">Disulfide bond</keyword>
<comment type="subunit">
    <text evidence="32">The mature envelope protein (Env) consists of a homotrimer of non-covalently associated gp120-gp41 heterodimers. The resulting complex protrudes from the virus surface as a spike. There seems to be as few as 10 spikes on the average virion. Surface protein gp120 interacts with host CD4, CCR5 and CXCR4. Gp120 also interacts with the C-type lectins CD209/DC-SIGN and CLEC4M/DC-SIGNR (collectively referred to as DC-SIGN(R)). Gp120 and gp41 interact with GalCer. Gp120 interacts with host ITGA4/ITGB7 complex; on CD4+ T-cells, this interaction results in rapid activation of integrin ITGAL/LFA-1, which facilitates efficient cell-to-cell spreading of HIV-1. Gp120 interacts with cell-associated heparan sulfate; this interaction increases virus infectivity on permissive cells and may be involved in infection of CD4- cells.</text>
</comment>
<dbReference type="Gene3D" id="2.170.40.20">
    <property type="entry name" value="Human immunodeficiency virus 1, Gp160, envelope glycoprotein"/>
    <property type="match status" value="2"/>
</dbReference>
<evidence type="ECO:0000256" key="7">
    <source>
        <dbReference type="ARBA" id="ARBA00022506"/>
    </source>
</evidence>
<dbReference type="FunFam" id="1.20.5.490:FF:000001">
    <property type="entry name" value="Envelope glycoprotein gp160"/>
    <property type="match status" value="1"/>
</dbReference>
<feature type="disulfide bond" evidence="32">
    <location>
        <begin position="589"/>
        <end position="595"/>
    </location>
</feature>
<comment type="function">
    <text evidence="32">Surface protein gp120: Attaches the virus to the host lymphoid cell by binding to the primary receptor CD4. This interaction induces a structural rearrangement creating a high affinity binding site for a chemokine coreceptor like CXCR4 and/or CCR5. Acts as a ligand for CD209/DC-SIGN and CLEC4M/DC-SIGNR, which are respectively found on dendritic cells (DCs), and on endothelial cells of liver sinusoids and lymph node sinuses. These interactions allow capture of viral particles at mucosal surfaces by these cells and subsequent transmission to permissive cells. HIV subverts the migration properties of dendritic cells to gain access to CD4+ T-cells in lymph nodes. Virus transmission to permissive T-cells occurs either in trans (without DCs infection, through viral capture and transmission), or in cis (following DCs productive infection, through the usual CD4-gp120 interaction), thereby inducing a robust infection. In trans infection, bound virions remain infectious over days and it is proposed that they are not degraded, but protected in non-lysosomal acidic organelles within the DCs close to the cell membrane thus contributing to the viral infectious potential during DCs' migration from the periphery to the lymphoid tissues. On arrival at lymphoid tissues, intact virions recycle back to DCs' cell surface allowing virus transmission to CD4+ T-cells.</text>
</comment>
<dbReference type="Gene3D" id="1.20.5.490">
    <property type="entry name" value="Single helix bin"/>
    <property type="match status" value="1"/>
</dbReference>
<evidence type="ECO:0000256" key="5">
    <source>
        <dbReference type="ARBA" id="ARBA00004578"/>
    </source>
</evidence>
<evidence type="ECO:0000256" key="17">
    <source>
        <dbReference type="ARBA" id="ARBA00022804"/>
    </source>
</evidence>
<evidence type="ECO:0000256" key="18">
    <source>
        <dbReference type="ARBA" id="ARBA00022844"/>
    </source>
</evidence>
<comment type="miscellaneous">
    <text evidence="32">HIV-1 lineages are divided in three main groups, M (for Major), O (for Outlier), and N (for New, or Non-M, Non-O). The vast majority of strains found worldwide belong to the group M. Group O seems to be endemic to and largely confined to Cameroon and neighboring countries in West Central Africa, where these viruses represent a small minority of HIV-1 strains. The group N is represented by a limited number of isolates from Cameroonian persons. The group M is further subdivided in 9 clades or subtypes (A to D, F to H, J and K).</text>
</comment>
<dbReference type="Proteomes" id="UP000156203">
    <property type="component" value="Genome"/>
</dbReference>
<feature type="transmembrane region" description="Helical" evidence="33">
    <location>
        <begin position="669"/>
        <end position="696"/>
    </location>
</feature>
<dbReference type="FunFam" id="1.10.287.210:FF:000001">
    <property type="entry name" value="Envelope glycoprotein gp160"/>
    <property type="match status" value="1"/>
</dbReference>
<comment type="domain">
    <text evidence="32">Some of the most genetically diverse regions of the viral genome are present in Env. They are called variable regions 1 through 5 (V1 through V5). Coreceptor usage of gp120 is determined mainly by the primary structure of the third variable region (V3) in the outer domain of gp120. The sequence of V3 determines which coreceptor, CCR5 and/or CXCR4 (corresponding to R5/macrophage, X4/T cell and R5X4/T cell and macrophage tropism), is used to trigger the fusion potential of the Env complex, and hence which cells the virus can infect. Binding to CCR5 involves a region adjacent in addition to V3.</text>
</comment>
<dbReference type="GO" id="GO:0075512">
    <property type="term" value="P:clathrin-dependent endocytosis of virus by host cell"/>
    <property type="evidence" value="ECO:0007669"/>
    <property type="project" value="UniProtKB-UniRule"/>
</dbReference>
<comment type="function">
    <text evidence="32">Envelope glycoprotein gp160: Oligomerizes in the host endoplasmic reticulum into predominantly trimers. In a second time, gp160 transits in the host Golgi, where glycosylation is completed. The precursor is then proteolytically cleaved in the trans-Golgi and thereby activated by cellular furin or furin-like proteases to produce gp120 and gp41.</text>
</comment>
<evidence type="ECO:0000256" key="1">
    <source>
        <dbReference type="ARBA" id="ARBA00004402"/>
    </source>
</evidence>
<feature type="coiled-coil region" evidence="32">
    <location>
        <begin position="624"/>
        <end position="658"/>
    </location>
</feature>
<organismHost>
    <name type="scientific">Homo sapiens</name>
    <name type="common">Human</name>
    <dbReference type="NCBI Taxonomy" id="9606"/>
</organismHost>
<comment type="domain">
    <text evidence="32">The YXXL motif is involved in determining the exact site of viral release at the surface of infected mononuclear cells and promotes endocytosis. YXXL and di-leucine endocytosis motifs interact directly or indirectly with the clathrin adapter complexes, opperate independently, and their activities are not additive.</text>
</comment>
<comment type="PTM">
    <text evidence="32">Highly glycosylated by host. The high number of glycan on the protein is reffered to as 'glycan shield' because it contributes to hide protein sequence from adaptive immune system.</text>
</comment>
<keyword evidence="10 32" id="KW-1165">Clathrin-mediated endocytosis of virus by host</keyword>
<dbReference type="GO" id="GO:0005198">
    <property type="term" value="F:structural molecule activity"/>
    <property type="evidence" value="ECO:0007669"/>
    <property type="project" value="UniProtKB-UniRule"/>
</dbReference>
<dbReference type="FunFam" id="2.170.40.20:FF:000004">
    <property type="entry name" value="Envelope glycoprotein gp160"/>
    <property type="match status" value="1"/>
</dbReference>
<comment type="subcellular location">
    <subcellularLocation>
        <location evidence="3">Host cell membrane</location>
        <topology evidence="3">Peripheral membrane protein</topology>
    </subcellularLocation>
    <subcellularLocation>
        <location evidence="1">Host cell membrane</location>
        <topology evidence="1">Single-pass type I membrane protein</topology>
    </subcellularLocation>
    <subcellularLocation>
        <location evidence="2">Host endosome membrane</location>
        <topology evidence="2">Peripheral membrane protein</topology>
    </subcellularLocation>
    <subcellularLocation>
        <location evidence="5">Host endosome membrane</location>
        <topology evidence="5">Single-pass type I membrane protein</topology>
    </subcellularLocation>
    <subcellularLocation>
        <location evidence="6">Virion membrane</location>
        <topology evidence="6">Peripheral membrane protein</topology>
    </subcellularLocation>
    <subcellularLocation>
        <location evidence="4">Virion membrane</location>
        <topology evidence="4">Single-pass type I membrane protein</topology>
    </subcellularLocation>
</comment>
<protein>
    <recommendedName>
        <fullName evidence="32">Envelope glycoprotein gp160</fullName>
    </recommendedName>
    <alternativeName>
        <fullName evidence="32">Env polyprotein</fullName>
    </alternativeName>
    <component>
        <recommendedName>
            <fullName evidence="32">Surface protein gp120</fullName>
            <shortName evidence="32">SU</shortName>
        </recommendedName>
        <alternativeName>
            <fullName evidence="32">Glycoprotein 120</fullName>
            <shortName evidence="32">gp120</shortName>
        </alternativeName>
    </component>
    <component>
        <recommendedName>
            <fullName evidence="32">Transmembrane protein gp41</fullName>
            <shortName evidence="32">TM</shortName>
        </recommendedName>
        <alternativeName>
            <fullName evidence="32">Glycoprotein 41</fullName>
            <shortName evidence="32">gp41</shortName>
        </alternativeName>
    </component>
</protein>
<evidence type="ECO:0000256" key="4">
    <source>
        <dbReference type="ARBA" id="ARBA00004563"/>
    </source>
</evidence>
<dbReference type="GO" id="GO:0019064">
    <property type="term" value="P:fusion of virus membrane with host plasma membrane"/>
    <property type="evidence" value="ECO:0007669"/>
    <property type="project" value="UniProtKB-UniRule"/>
</dbReference>
<comment type="PTM">
    <text evidence="32">Specific enzymatic cleavages in vivo yield mature proteins. Envelope glycoproteins are synthesized as a inactive precursor that is heavily N-glycosylated and processed likely by host cell furin in the Golgi to yield the mature SU and TM proteins. The cleavage site between SU and TM requires the minimal sequence [KR]-X-[KR]-R. About 2 of the 9 disulfide bonds of gp41 are reduced by P4HB/PDI, following binding to CD4 receptor.</text>
</comment>
<comment type="miscellaneous">
    <text evidence="32">Inhibitors targeting HIV-1 viral envelope proteins are used as antiretroviral drugs. Attachment of virions to the cell surface via non-specific interactions and CD4 binding can be blocked by inhibitors that include cyanovirin-N, cyclotriazadisulfonamide analogs, PRO 2000, TNX 355 and PRO 542. In addition, BMS 806 can block CD4-induced conformational changes. Env interactions with the coreceptor molecules can be targeted by CCR5 antagonists including SCH-D, maraviroc (UK 427857) and aplaviroc (GW 873140), and the CXCR4 antagonist AMD 070. Fusion of viral and cellular membranes can be inhibited by peptides such as enfuvirtide and tifuvirtide (T 1249). Resistance to inhibitors associated with mutations in Env are observed. Most of the time, single mutations confer only a modest reduction in drug susceptibility. Combination of several mutations is usually required to develop a high-level drug resistance.</text>
</comment>
<evidence type="ECO:0000256" key="31">
    <source>
        <dbReference type="ARBA" id="ARBA00023296"/>
    </source>
</evidence>
<keyword evidence="30 32" id="KW-0449">Lipoprotein</keyword>
<dbReference type="HAMAP" id="MF_04083">
    <property type="entry name" value="HIV_ENV"/>
    <property type="match status" value="1"/>
</dbReference>
<evidence type="ECO:0000256" key="11">
    <source>
        <dbReference type="ARBA" id="ARBA00022581"/>
    </source>
</evidence>
<feature type="site" description="Cleavage; by host furin" evidence="32">
    <location>
        <begin position="502"/>
        <end position="503"/>
    </location>
</feature>
<evidence type="ECO:0000256" key="8">
    <source>
        <dbReference type="ARBA" id="ARBA00022510"/>
    </source>
</evidence>
<feature type="chain" id="PRO_5023481271" description="Transmembrane protein gp41" evidence="32">
    <location>
        <begin position="503"/>
        <end position="854"/>
    </location>
</feature>
<dbReference type="GO" id="GO:1903908">
    <property type="term" value="P:positive regulation of plasma membrane raft polarization"/>
    <property type="evidence" value="ECO:0007669"/>
    <property type="project" value="UniProtKB-UniRule"/>
</dbReference>
<dbReference type="InterPro" id="IPR000777">
    <property type="entry name" value="HIV1_Gp120"/>
</dbReference>
<evidence type="ECO:0000256" key="25">
    <source>
        <dbReference type="ARBA" id="ARBA00023136"/>
    </source>
</evidence>
<evidence type="ECO:0000256" key="12">
    <source>
        <dbReference type="ARBA" id="ARBA00022595"/>
    </source>
</evidence>
<dbReference type="GO" id="GO:0019031">
    <property type="term" value="C:viral envelope"/>
    <property type="evidence" value="ECO:0007669"/>
    <property type="project" value="UniProtKB-KW"/>
</dbReference>
<evidence type="ECO:0000256" key="10">
    <source>
        <dbReference type="ARBA" id="ARBA00022570"/>
    </source>
</evidence>
<proteinExistence type="inferred from homology"/>
<comment type="domain">
    <text evidence="32">The membrane proximal external region (MPER) present in gp41 is a tryptophan-rich region recognized by the antibodies 2F5, Z13, and 4E10. MPER seems to play a role in fusion.</text>
</comment>
<keyword evidence="31 32" id="KW-1160">Virus entry into host cell</keyword>
<dbReference type="GO" id="GO:0020002">
    <property type="term" value="C:host cell plasma membrane"/>
    <property type="evidence" value="ECO:0007669"/>
    <property type="project" value="UniProtKB-SubCell"/>
</dbReference>